<comment type="caution">
    <text evidence="2">The sequence shown here is derived from an EMBL/GenBank/DDBJ whole genome shotgun (WGS) entry which is preliminary data.</text>
</comment>
<dbReference type="InterPro" id="IPR040256">
    <property type="entry name" value="At4g02000-like"/>
</dbReference>
<name>A0A7J6GI43_CANSA</name>
<gene>
    <name evidence="2" type="ORF">F8388_015444</name>
</gene>
<dbReference type="Pfam" id="PF14392">
    <property type="entry name" value="zf-CCHC_4"/>
    <property type="match status" value="1"/>
</dbReference>
<protein>
    <recommendedName>
        <fullName evidence="1">Zinc knuckle CX2CX4HX4C domain-containing protein</fullName>
    </recommendedName>
</protein>
<evidence type="ECO:0000313" key="3">
    <source>
        <dbReference type="Proteomes" id="UP000525078"/>
    </source>
</evidence>
<sequence length="140" mass="16213">MRIRVTLDLNKPLKRKMKLWKTKTEFIWITFKYENVPTFCFICGLLGHSDRFCMRLFDTPADKIVKPYGVFMKAPLRRQTKLIGAKWLRNGIDDSEFVNRCEATPATHNDNGMCEQQPGGSSALNGRAFIMGLRIKLNQR</sequence>
<dbReference type="PANTHER" id="PTHR31286:SF183">
    <property type="entry name" value="CCHC-TYPE DOMAIN-CONTAINING PROTEIN"/>
    <property type="match status" value="1"/>
</dbReference>
<evidence type="ECO:0000259" key="1">
    <source>
        <dbReference type="Pfam" id="PF14392"/>
    </source>
</evidence>
<dbReference type="EMBL" id="JAATIP010000054">
    <property type="protein sequence ID" value="KAF4382616.1"/>
    <property type="molecule type" value="Genomic_DNA"/>
</dbReference>
<dbReference type="InterPro" id="IPR025836">
    <property type="entry name" value="Zn_knuckle_CX2CX4HX4C"/>
</dbReference>
<proteinExistence type="predicted"/>
<feature type="domain" description="Zinc knuckle CX2CX4HX4C" evidence="1">
    <location>
        <begin position="7"/>
        <end position="53"/>
    </location>
</feature>
<dbReference type="Proteomes" id="UP000525078">
    <property type="component" value="Unassembled WGS sequence"/>
</dbReference>
<dbReference type="AlphaFoldDB" id="A0A7J6GI43"/>
<dbReference type="PANTHER" id="PTHR31286">
    <property type="entry name" value="GLYCINE-RICH CELL WALL STRUCTURAL PROTEIN 1.8-LIKE"/>
    <property type="match status" value="1"/>
</dbReference>
<organism evidence="2 3">
    <name type="scientific">Cannabis sativa</name>
    <name type="common">Hemp</name>
    <name type="synonym">Marijuana</name>
    <dbReference type="NCBI Taxonomy" id="3483"/>
    <lineage>
        <taxon>Eukaryota</taxon>
        <taxon>Viridiplantae</taxon>
        <taxon>Streptophyta</taxon>
        <taxon>Embryophyta</taxon>
        <taxon>Tracheophyta</taxon>
        <taxon>Spermatophyta</taxon>
        <taxon>Magnoliopsida</taxon>
        <taxon>eudicotyledons</taxon>
        <taxon>Gunneridae</taxon>
        <taxon>Pentapetalae</taxon>
        <taxon>rosids</taxon>
        <taxon>fabids</taxon>
        <taxon>Rosales</taxon>
        <taxon>Cannabaceae</taxon>
        <taxon>Cannabis</taxon>
    </lineage>
</organism>
<reference evidence="2 3" key="1">
    <citation type="journal article" date="2020" name="bioRxiv">
        <title>Sequence and annotation of 42 cannabis genomes reveals extensive copy number variation in cannabinoid synthesis and pathogen resistance genes.</title>
        <authorList>
            <person name="Mckernan K.J."/>
            <person name="Helbert Y."/>
            <person name="Kane L.T."/>
            <person name="Ebling H."/>
            <person name="Zhang L."/>
            <person name="Liu B."/>
            <person name="Eaton Z."/>
            <person name="Mclaughlin S."/>
            <person name="Kingan S."/>
            <person name="Baybayan P."/>
            <person name="Concepcion G."/>
            <person name="Jordan M."/>
            <person name="Riva A."/>
            <person name="Barbazuk W."/>
            <person name="Harkins T."/>
        </authorList>
    </citation>
    <scope>NUCLEOTIDE SEQUENCE [LARGE SCALE GENOMIC DNA]</scope>
    <source>
        <strain evidence="3">cv. Jamaican Lion 4</strain>
        <tissue evidence="2">Leaf</tissue>
    </source>
</reference>
<evidence type="ECO:0000313" key="2">
    <source>
        <dbReference type="EMBL" id="KAF4382616.1"/>
    </source>
</evidence>
<accession>A0A7J6GI43</accession>